<accession>A0A9W9KEU5</accession>
<proteinExistence type="predicted"/>
<protein>
    <submittedName>
        <fullName evidence="2">Uncharacterized protein</fullName>
    </submittedName>
</protein>
<feature type="region of interest" description="Disordered" evidence="1">
    <location>
        <begin position="1"/>
        <end position="37"/>
    </location>
</feature>
<dbReference type="GeneID" id="81355831"/>
<dbReference type="EMBL" id="JAPQKI010000004">
    <property type="protein sequence ID" value="KAJ5103829.1"/>
    <property type="molecule type" value="Genomic_DNA"/>
</dbReference>
<feature type="region of interest" description="Disordered" evidence="1">
    <location>
        <begin position="59"/>
        <end position="85"/>
    </location>
</feature>
<evidence type="ECO:0000256" key="1">
    <source>
        <dbReference type="SAM" id="MobiDB-lite"/>
    </source>
</evidence>
<name>A0A9W9KEU5_9EURO</name>
<dbReference type="AlphaFoldDB" id="A0A9W9KEU5"/>
<keyword evidence="3" id="KW-1185">Reference proteome</keyword>
<gene>
    <name evidence="2" type="ORF">N7532_004358</name>
</gene>
<comment type="caution">
    <text evidence="2">The sequence shown here is derived from an EMBL/GenBank/DDBJ whole genome shotgun (WGS) entry which is preliminary data.</text>
</comment>
<organism evidence="2 3">
    <name type="scientific">Penicillium argentinense</name>
    <dbReference type="NCBI Taxonomy" id="1131581"/>
    <lineage>
        <taxon>Eukaryota</taxon>
        <taxon>Fungi</taxon>
        <taxon>Dikarya</taxon>
        <taxon>Ascomycota</taxon>
        <taxon>Pezizomycotina</taxon>
        <taxon>Eurotiomycetes</taxon>
        <taxon>Eurotiomycetidae</taxon>
        <taxon>Eurotiales</taxon>
        <taxon>Aspergillaceae</taxon>
        <taxon>Penicillium</taxon>
    </lineage>
</organism>
<evidence type="ECO:0000313" key="2">
    <source>
        <dbReference type="EMBL" id="KAJ5103829.1"/>
    </source>
</evidence>
<dbReference type="RefSeq" id="XP_056477209.1">
    <property type="nucleotide sequence ID" value="XM_056616852.1"/>
</dbReference>
<evidence type="ECO:0000313" key="3">
    <source>
        <dbReference type="Proteomes" id="UP001149074"/>
    </source>
</evidence>
<reference evidence="2" key="1">
    <citation type="submission" date="2022-11" db="EMBL/GenBank/DDBJ databases">
        <authorList>
            <person name="Petersen C."/>
        </authorList>
    </citation>
    <scope>NUCLEOTIDE SEQUENCE</scope>
    <source>
        <strain evidence="2">IBT 30761</strain>
    </source>
</reference>
<dbReference type="Proteomes" id="UP001149074">
    <property type="component" value="Unassembled WGS sequence"/>
</dbReference>
<feature type="compositionally biased region" description="Basic and acidic residues" evidence="1">
    <location>
        <begin position="17"/>
        <end position="29"/>
    </location>
</feature>
<sequence>MQEKLRESEAAGALGPHRNDRKMEKENAKMGKTVRHASSSLGFPARIALAYQALKRSHESEGVRGGNMSQEQNSPEKDCRVGIGIKTSSQNRIESIVIE</sequence>
<reference evidence="2" key="2">
    <citation type="journal article" date="2023" name="IMA Fungus">
        <title>Comparative genomic study of the Penicillium genus elucidates a diverse pangenome and 15 lateral gene transfer events.</title>
        <authorList>
            <person name="Petersen C."/>
            <person name="Sorensen T."/>
            <person name="Nielsen M.R."/>
            <person name="Sondergaard T.E."/>
            <person name="Sorensen J.L."/>
            <person name="Fitzpatrick D.A."/>
            <person name="Frisvad J.C."/>
            <person name="Nielsen K.L."/>
        </authorList>
    </citation>
    <scope>NUCLEOTIDE SEQUENCE</scope>
    <source>
        <strain evidence="2">IBT 30761</strain>
    </source>
</reference>